<evidence type="ECO:0000256" key="6">
    <source>
        <dbReference type="ARBA" id="ARBA00012096"/>
    </source>
</evidence>
<dbReference type="Pfam" id="PF00291">
    <property type="entry name" value="PALP"/>
    <property type="match status" value="1"/>
</dbReference>
<comment type="subunit">
    <text evidence="5 13">In the native structure, TdcB is in a dimeric form, whereas in the TdcB-AMP complex, it exists in a tetrameric form (dimer of dimers).</text>
</comment>
<comment type="pathway">
    <text evidence="3 13">Amino-acid degradation; L-threonine degradation via propanoate pathway; propanoate from L-threonine: step 1/4.</text>
</comment>
<evidence type="ECO:0000256" key="4">
    <source>
        <dbReference type="ARBA" id="ARBA00010869"/>
    </source>
</evidence>
<dbReference type="EMBL" id="FQVG01000015">
    <property type="protein sequence ID" value="SHE75966.1"/>
    <property type="molecule type" value="Genomic_DNA"/>
</dbReference>
<dbReference type="EC" id="4.3.1.19" evidence="6 13"/>
<dbReference type="AlphaFoldDB" id="A0A1M4W421"/>
<comment type="cofactor">
    <cofactor evidence="2 13">
        <name>pyridoxal 5'-phosphate</name>
        <dbReference type="ChEBI" id="CHEBI:597326"/>
    </cofactor>
</comment>
<dbReference type="InterPro" id="IPR005789">
    <property type="entry name" value="Thr_deHydtase_catblc"/>
</dbReference>
<gene>
    <name evidence="15" type="ORF">SAMN02746091_01054</name>
</gene>
<evidence type="ECO:0000313" key="15">
    <source>
        <dbReference type="EMBL" id="SHE75966.1"/>
    </source>
</evidence>
<dbReference type="PANTHER" id="PTHR48078">
    <property type="entry name" value="THREONINE DEHYDRATASE, MITOCHONDRIAL-RELATED"/>
    <property type="match status" value="1"/>
</dbReference>
<keyword evidence="16" id="KW-1185">Reference proteome</keyword>
<dbReference type="Proteomes" id="UP000184423">
    <property type="component" value="Unassembled WGS sequence"/>
</dbReference>
<keyword evidence="8" id="KW-0021">Allosteric enzyme</keyword>
<proteinExistence type="inferred from homology"/>
<evidence type="ECO:0000256" key="7">
    <source>
        <dbReference type="ARBA" id="ARBA00022248"/>
    </source>
</evidence>
<evidence type="ECO:0000256" key="9">
    <source>
        <dbReference type="ARBA" id="ARBA00022898"/>
    </source>
</evidence>
<comment type="function">
    <text evidence="11 13">Catalyzes the anaerobic formation of alpha-ketobutyrate and ammonia from threonine in a two-step reaction. The first step involved a dehydration of threonine and a production of enamine intermediates (aminocrotonate), which tautomerizes to its imine form (iminobutyrate). Both intermediates are unstable and short-lived. The second step is the nonenzymatic hydrolysis of the enamine/imine intermediates to form 2-ketobutyrate and free ammonia. In the low water environment of the cell, the second step is accelerated by RidA.</text>
</comment>
<dbReference type="FunFam" id="3.40.50.1100:FF:000007">
    <property type="entry name" value="L-threonine dehydratase catabolic TdcB"/>
    <property type="match status" value="1"/>
</dbReference>
<dbReference type="GO" id="GO:0003941">
    <property type="term" value="F:L-serine ammonia-lyase activity"/>
    <property type="evidence" value="ECO:0007669"/>
    <property type="project" value="TreeGrafter"/>
</dbReference>
<evidence type="ECO:0000256" key="3">
    <source>
        <dbReference type="ARBA" id="ARBA00004958"/>
    </source>
</evidence>
<protein>
    <recommendedName>
        <fullName evidence="7 13">L-threonine dehydratase catabolic TdcB</fullName>
        <ecNumber evidence="6 13">4.3.1.19</ecNumber>
    </recommendedName>
    <alternativeName>
        <fullName evidence="12 13">Threonine deaminase</fullName>
    </alternativeName>
</protein>
<evidence type="ECO:0000256" key="1">
    <source>
        <dbReference type="ARBA" id="ARBA00001274"/>
    </source>
</evidence>
<keyword evidence="10 13" id="KW-0456">Lyase</keyword>
<dbReference type="GO" id="GO:0004794">
    <property type="term" value="F:threonine deaminase activity"/>
    <property type="evidence" value="ECO:0007669"/>
    <property type="project" value="UniProtKB-EC"/>
</dbReference>
<dbReference type="PROSITE" id="PS00165">
    <property type="entry name" value="DEHYDRATASE_SER_THR"/>
    <property type="match status" value="1"/>
</dbReference>
<dbReference type="UniPathway" id="UPA00052">
    <property type="reaction ID" value="UER00507"/>
</dbReference>
<organism evidence="15 16">
    <name type="scientific">Caloramator proteoclasticus DSM 10124</name>
    <dbReference type="NCBI Taxonomy" id="1121262"/>
    <lineage>
        <taxon>Bacteria</taxon>
        <taxon>Bacillati</taxon>
        <taxon>Bacillota</taxon>
        <taxon>Clostridia</taxon>
        <taxon>Eubacteriales</taxon>
        <taxon>Clostridiaceae</taxon>
        <taxon>Caloramator</taxon>
    </lineage>
</organism>
<dbReference type="InterPro" id="IPR050147">
    <property type="entry name" value="Ser/Thr_Dehydratase"/>
</dbReference>
<dbReference type="GO" id="GO:0030170">
    <property type="term" value="F:pyridoxal phosphate binding"/>
    <property type="evidence" value="ECO:0007669"/>
    <property type="project" value="InterPro"/>
</dbReference>
<evidence type="ECO:0000256" key="8">
    <source>
        <dbReference type="ARBA" id="ARBA00022533"/>
    </source>
</evidence>
<dbReference type="InterPro" id="IPR001926">
    <property type="entry name" value="TrpB-like_PALP"/>
</dbReference>
<feature type="domain" description="Tryptophan synthase beta chain-like PALP" evidence="14">
    <location>
        <begin position="18"/>
        <end position="304"/>
    </location>
</feature>
<dbReference type="GO" id="GO:0070689">
    <property type="term" value="P:L-threonine catabolic process to propionate"/>
    <property type="evidence" value="ECO:0007669"/>
    <property type="project" value="UniProtKB-UniPathway"/>
</dbReference>
<dbReference type="Gene3D" id="3.40.50.1100">
    <property type="match status" value="2"/>
</dbReference>
<dbReference type="GO" id="GO:0006565">
    <property type="term" value="P:L-serine catabolic process"/>
    <property type="evidence" value="ECO:0007669"/>
    <property type="project" value="TreeGrafter"/>
</dbReference>
<evidence type="ECO:0000256" key="2">
    <source>
        <dbReference type="ARBA" id="ARBA00001933"/>
    </source>
</evidence>
<dbReference type="CDD" id="cd01562">
    <property type="entry name" value="Thr-dehyd"/>
    <property type="match status" value="1"/>
</dbReference>
<evidence type="ECO:0000256" key="10">
    <source>
        <dbReference type="ARBA" id="ARBA00023239"/>
    </source>
</evidence>
<evidence type="ECO:0000256" key="13">
    <source>
        <dbReference type="RuleBase" id="RU363083"/>
    </source>
</evidence>
<sequence>MQVTFEMIKEAQKRLDGVVRKTELAKSYSLTQLTGMNVFLKAENRQKTNAFKLRGAYNKIASLTEEERKKGVIASSAGNHAQGVAYAAKVFGINATICMPETAPKTKVESTKSYGATVVQYGLVYDDCYQKAVEIQRETGATFVHPFNDPYVIAGQGTIGLEILNEFSDVDAIVVPIGGGGIISGIAIAMKEIKPSIKVIGVQAEVIASTRASLDAGKIVTLPGVKSLADGISVKTPGDLTFDIIKKYVDDVVTVSEDEIEDAIYRLLSKSKFVVEGAGATTAAAVINGKVNMPGKNVVCVLTGGNIDPMMLANIIQKKNA</sequence>
<keyword evidence="9 13" id="KW-0663">Pyridoxal phosphate</keyword>
<evidence type="ECO:0000256" key="11">
    <source>
        <dbReference type="ARBA" id="ARBA00025527"/>
    </source>
</evidence>
<dbReference type="NCBIfam" id="TIGR01127">
    <property type="entry name" value="ilvA_1Cterm"/>
    <property type="match status" value="1"/>
</dbReference>
<evidence type="ECO:0000256" key="5">
    <source>
        <dbReference type="ARBA" id="ARBA00011447"/>
    </source>
</evidence>
<evidence type="ECO:0000256" key="12">
    <source>
        <dbReference type="ARBA" id="ARBA00031427"/>
    </source>
</evidence>
<dbReference type="InterPro" id="IPR036052">
    <property type="entry name" value="TrpB-like_PALP_sf"/>
</dbReference>
<comment type="similarity">
    <text evidence="4 13">Belongs to the serine/threonine dehydratase family.</text>
</comment>
<dbReference type="SUPFAM" id="SSF53686">
    <property type="entry name" value="Tryptophan synthase beta subunit-like PLP-dependent enzymes"/>
    <property type="match status" value="1"/>
</dbReference>
<dbReference type="RefSeq" id="WP_035166206.1">
    <property type="nucleotide sequence ID" value="NZ_FQVG01000015.1"/>
</dbReference>
<reference evidence="16" key="1">
    <citation type="submission" date="2016-11" db="EMBL/GenBank/DDBJ databases">
        <authorList>
            <person name="Varghese N."/>
            <person name="Submissions S."/>
        </authorList>
    </citation>
    <scope>NUCLEOTIDE SEQUENCE [LARGE SCALE GENOMIC DNA]</scope>
    <source>
        <strain evidence="16">DSM 10124</strain>
    </source>
</reference>
<dbReference type="GO" id="GO:0009097">
    <property type="term" value="P:isoleucine biosynthetic process"/>
    <property type="evidence" value="ECO:0007669"/>
    <property type="project" value="TreeGrafter"/>
</dbReference>
<dbReference type="PANTHER" id="PTHR48078:SF6">
    <property type="entry name" value="L-THREONINE DEHYDRATASE CATABOLIC TDCB"/>
    <property type="match status" value="1"/>
</dbReference>
<comment type="catalytic activity">
    <reaction evidence="1 13">
        <text>L-threonine = 2-oxobutanoate + NH4(+)</text>
        <dbReference type="Rhea" id="RHEA:22108"/>
        <dbReference type="ChEBI" id="CHEBI:16763"/>
        <dbReference type="ChEBI" id="CHEBI:28938"/>
        <dbReference type="ChEBI" id="CHEBI:57926"/>
        <dbReference type="EC" id="4.3.1.19"/>
    </reaction>
</comment>
<accession>A0A1M4W421</accession>
<evidence type="ECO:0000313" key="16">
    <source>
        <dbReference type="Proteomes" id="UP000184423"/>
    </source>
</evidence>
<name>A0A1M4W421_9CLOT</name>
<keyword evidence="13" id="KW-0547">Nucleotide-binding</keyword>
<evidence type="ECO:0000259" key="14">
    <source>
        <dbReference type="Pfam" id="PF00291"/>
    </source>
</evidence>
<dbReference type="InterPro" id="IPR000634">
    <property type="entry name" value="Ser/Thr_deHydtase_PyrdxlP-BS"/>
</dbReference>
<dbReference type="GO" id="GO:0000166">
    <property type="term" value="F:nucleotide binding"/>
    <property type="evidence" value="ECO:0007669"/>
    <property type="project" value="UniProtKB-KW"/>
</dbReference>